<keyword evidence="3" id="KW-1185">Reference proteome</keyword>
<name>A0AAV0VRQ3_9HEMI</name>
<protein>
    <recommendedName>
        <fullName evidence="1">PiggyBac transposable element-derived protein domain-containing protein</fullName>
    </recommendedName>
</protein>
<evidence type="ECO:0000259" key="1">
    <source>
        <dbReference type="Pfam" id="PF13843"/>
    </source>
</evidence>
<gene>
    <name evidence="2" type="ORF">MEUPH1_LOCUS3905</name>
</gene>
<evidence type="ECO:0000313" key="3">
    <source>
        <dbReference type="Proteomes" id="UP001160148"/>
    </source>
</evidence>
<dbReference type="AlphaFoldDB" id="A0AAV0VRQ3"/>
<evidence type="ECO:0000313" key="2">
    <source>
        <dbReference type="EMBL" id="CAI6347078.1"/>
    </source>
</evidence>
<organism evidence="2 3">
    <name type="scientific">Macrosiphum euphorbiae</name>
    <name type="common">potato aphid</name>
    <dbReference type="NCBI Taxonomy" id="13131"/>
    <lineage>
        <taxon>Eukaryota</taxon>
        <taxon>Metazoa</taxon>
        <taxon>Ecdysozoa</taxon>
        <taxon>Arthropoda</taxon>
        <taxon>Hexapoda</taxon>
        <taxon>Insecta</taxon>
        <taxon>Pterygota</taxon>
        <taxon>Neoptera</taxon>
        <taxon>Paraneoptera</taxon>
        <taxon>Hemiptera</taxon>
        <taxon>Sternorrhyncha</taxon>
        <taxon>Aphidomorpha</taxon>
        <taxon>Aphidoidea</taxon>
        <taxon>Aphididae</taxon>
        <taxon>Macrosiphini</taxon>
        <taxon>Macrosiphum</taxon>
    </lineage>
</organism>
<proteinExistence type="predicted"/>
<dbReference type="EMBL" id="CARXXK010000001">
    <property type="protein sequence ID" value="CAI6347078.1"/>
    <property type="molecule type" value="Genomic_DNA"/>
</dbReference>
<dbReference type="Proteomes" id="UP001160148">
    <property type="component" value="Unassembled WGS sequence"/>
</dbReference>
<feature type="domain" description="PiggyBac transposable element-derived protein" evidence="1">
    <location>
        <begin position="20"/>
        <end position="120"/>
    </location>
</feature>
<reference evidence="2 3" key="1">
    <citation type="submission" date="2023-01" db="EMBL/GenBank/DDBJ databases">
        <authorList>
            <person name="Whitehead M."/>
        </authorList>
    </citation>
    <scope>NUCLEOTIDE SEQUENCE [LARGE SCALE GENOMIC DNA]</scope>
</reference>
<dbReference type="Pfam" id="PF13843">
    <property type="entry name" value="DDE_Tnp_1_7"/>
    <property type="match status" value="1"/>
</dbReference>
<comment type="caution">
    <text evidence="2">The sequence shown here is derived from an EMBL/GenBank/DDBJ whole genome shotgun (WGS) entry which is preliminary data.</text>
</comment>
<dbReference type="InterPro" id="IPR029526">
    <property type="entry name" value="PGBD"/>
</dbReference>
<sequence>MSTLERPHKKGSRFSNFQLTCSQEVQNCLGLCLLGGSLKFSVVRDMFSDNPLYYHPIVRHIMSGRRFEQLLRFFSVQYAVDNPLVGPMKKIYPIFDMLIQKFQSLYFPHENLSLDESFVESEA</sequence>
<accession>A0AAV0VRQ3</accession>